<accession>A0AAD7HNE3</accession>
<feature type="region of interest" description="Disordered" evidence="1">
    <location>
        <begin position="1"/>
        <end position="21"/>
    </location>
</feature>
<dbReference type="Pfam" id="PF12770">
    <property type="entry name" value="CHAT"/>
    <property type="match status" value="1"/>
</dbReference>
<dbReference type="Proteomes" id="UP001215280">
    <property type="component" value="Unassembled WGS sequence"/>
</dbReference>
<dbReference type="AlphaFoldDB" id="A0AAD7HNE3"/>
<evidence type="ECO:0000256" key="1">
    <source>
        <dbReference type="SAM" id="MobiDB-lite"/>
    </source>
</evidence>
<proteinExistence type="predicted"/>
<dbReference type="InterPro" id="IPR024983">
    <property type="entry name" value="CHAT_dom"/>
</dbReference>
<evidence type="ECO:0000259" key="2">
    <source>
        <dbReference type="Pfam" id="PF12770"/>
    </source>
</evidence>
<evidence type="ECO:0000313" key="3">
    <source>
        <dbReference type="EMBL" id="KAJ7724723.1"/>
    </source>
</evidence>
<keyword evidence="4" id="KW-1185">Reference proteome</keyword>
<reference evidence="3" key="1">
    <citation type="submission" date="2023-03" db="EMBL/GenBank/DDBJ databases">
        <title>Massive genome expansion in bonnet fungi (Mycena s.s.) driven by repeated elements and novel gene families across ecological guilds.</title>
        <authorList>
            <consortium name="Lawrence Berkeley National Laboratory"/>
            <person name="Harder C.B."/>
            <person name="Miyauchi S."/>
            <person name="Viragh M."/>
            <person name="Kuo A."/>
            <person name="Thoen E."/>
            <person name="Andreopoulos B."/>
            <person name="Lu D."/>
            <person name="Skrede I."/>
            <person name="Drula E."/>
            <person name="Henrissat B."/>
            <person name="Morin E."/>
            <person name="Kohler A."/>
            <person name="Barry K."/>
            <person name="LaButti K."/>
            <person name="Morin E."/>
            <person name="Salamov A."/>
            <person name="Lipzen A."/>
            <person name="Mereny Z."/>
            <person name="Hegedus B."/>
            <person name="Baldrian P."/>
            <person name="Stursova M."/>
            <person name="Weitz H."/>
            <person name="Taylor A."/>
            <person name="Grigoriev I.V."/>
            <person name="Nagy L.G."/>
            <person name="Martin F."/>
            <person name="Kauserud H."/>
        </authorList>
    </citation>
    <scope>NUCLEOTIDE SEQUENCE</scope>
    <source>
        <strain evidence="3">CBHHK188m</strain>
    </source>
</reference>
<name>A0AAD7HNE3_9AGAR</name>
<feature type="compositionally biased region" description="Polar residues" evidence="1">
    <location>
        <begin position="1"/>
        <end position="13"/>
    </location>
</feature>
<sequence length="592" mass="64694">MSTQPLLKNTGQAQREESGNRYQDADDLNTAVQNFGAVVDLTSANHPDKAQVGGSEAALQKAQEAVDLTPADHPDRAYRLQSLAVSFGDWYQRLGDLKDLEAALQKDQEAVNLTPADHPDRAYRLQSLARLGDLKDLEAALQNKQEAVNLTPADHPDRAGHTIPVRQDAIHRLGIGYTASAATRISITLSNLYSAVEFFEQGLATTFQQMLQLKPDLDMLPPEQAEHLRQLSHEIYSGISNNPSKVVLERQELLQIICKQPGLQHFLLPPPYRVLCHASQQGPVVMLNSHKDGCDGIIILNPMSDPVHVAFPNASLKSQQSTLKKLLNRCDVRTHGESVSHGIHNGRLWWLLSGSFIGLPLHACPPTNEFIHSYTATLGSLLAAQAKNPSNTHYKLGVVGVIHTGPGGVNYLKGVKQEVDKICSVIKVPKLVCLKGDQATPDAVKAQLQSCSWVHLACHGVQDLREPTKSRLLLYGRVLELGTILQMPLSNAELVFLAACQTAMGDADLVDESFHLGGGFIAAGFCSAIGTLWSMNDQDRPVVAEAVYSHLFRDGRQPQAGNTAEALQLAVNKLKAQKIPYEHWIPFIHIGV</sequence>
<organism evidence="3 4">
    <name type="scientific">Mycena maculata</name>
    <dbReference type="NCBI Taxonomy" id="230809"/>
    <lineage>
        <taxon>Eukaryota</taxon>
        <taxon>Fungi</taxon>
        <taxon>Dikarya</taxon>
        <taxon>Basidiomycota</taxon>
        <taxon>Agaricomycotina</taxon>
        <taxon>Agaricomycetes</taxon>
        <taxon>Agaricomycetidae</taxon>
        <taxon>Agaricales</taxon>
        <taxon>Marasmiineae</taxon>
        <taxon>Mycenaceae</taxon>
        <taxon>Mycena</taxon>
    </lineage>
</organism>
<evidence type="ECO:0000313" key="4">
    <source>
        <dbReference type="Proteomes" id="UP001215280"/>
    </source>
</evidence>
<dbReference type="Gene3D" id="1.25.40.10">
    <property type="entry name" value="Tetratricopeptide repeat domain"/>
    <property type="match status" value="1"/>
</dbReference>
<protein>
    <submittedName>
        <fullName evidence="3">CHAT domain-containing protein</fullName>
    </submittedName>
</protein>
<gene>
    <name evidence="3" type="ORF">DFH07DRAFT_783197</name>
</gene>
<feature type="domain" description="CHAT" evidence="2">
    <location>
        <begin position="340"/>
        <end position="591"/>
    </location>
</feature>
<dbReference type="InterPro" id="IPR011990">
    <property type="entry name" value="TPR-like_helical_dom_sf"/>
</dbReference>
<comment type="caution">
    <text evidence="3">The sequence shown here is derived from an EMBL/GenBank/DDBJ whole genome shotgun (WGS) entry which is preliminary data.</text>
</comment>
<dbReference type="EMBL" id="JARJLG010000235">
    <property type="protein sequence ID" value="KAJ7724723.1"/>
    <property type="molecule type" value="Genomic_DNA"/>
</dbReference>